<dbReference type="AlphaFoldDB" id="A0AAJ0I977"/>
<name>A0AAJ0I977_9PEZI</name>
<dbReference type="EMBL" id="JAULSX010000003">
    <property type="protein sequence ID" value="KAK3494286.1"/>
    <property type="molecule type" value="Genomic_DNA"/>
</dbReference>
<accession>A0AAJ0I977</accession>
<comment type="caution">
    <text evidence="1">The sequence shown here is derived from an EMBL/GenBank/DDBJ whole genome shotgun (WGS) entry which is preliminary data.</text>
</comment>
<proteinExistence type="predicted"/>
<sequence>KIKLEIFKKIDDTLKLNTIRIRKITTIVREDFPNSIYIKSDIYNVRAIIHRCNFDGYTPIGVLIKLFNNNNIEYIKKIDPNNRERLLGIIFTLPT</sequence>
<dbReference type="GeneID" id="87872347"/>
<protein>
    <submittedName>
        <fullName evidence="1">Uncharacterized protein</fullName>
    </submittedName>
</protein>
<evidence type="ECO:0000313" key="1">
    <source>
        <dbReference type="EMBL" id="KAK3494286.1"/>
    </source>
</evidence>
<reference evidence="1 2" key="1">
    <citation type="journal article" date="2023" name="Mol. Phylogenet. Evol.">
        <title>Genome-scale phylogeny and comparative genomics of the fungal order Sordariales.</title>
        <authorList>
            <person name="Hensen N."/>
            <person name="Bonometti L."/>
            <person name="Westerberg I."/>
            <person name="Brannstrom I.O."/>
            <person name="Guillou S."/>
            <person name="Cros-Aarteil S."/>
            <person name="Calhoun S."/>
            <person name="Haridas S."/>
            <person name="Kuo A."/>
            <person name="Mondo S."/>
            <person name="Pangilinan J."/>
            <person name="Riley R."/>
            <person name="LaButti K."/>
            <person name="Andreopoulos B."/>
            <person name="Lipzen A."/>
            <person name="Chen C."/>
            <person name="Yan M."/>
            <person name="Daum C."/>
            <person name="Ng V."/>
            <person name="Clum A."/>
            <person name="Steindorff A."/>
            <person name="Ohm R.A."/>
            <person name="Martin F."/>
            <person name="Silar P."/>
            <person name="Natvig D.O."/>
            <person name="Lalanne C."/>
            <person name="Gautier V."/>
            <person name="Ament-Velasquez S.L."/>
            <person name="Kruys A."/>
            <person name="Hutchinson M.I."/>
            <person name="Powell A.J."/>
            <person name="Barry K."/>
            <person name="Miller A.N."/>
            <person name="Grigoriev I.V."/>
            <person name="Debuchy R."/>
            <person name="Gladieux P."/>
            <person name="Hiltunen Thoren M."/>
            <person name="Johannesson H."/>
        </authorList>
    </citation>
    <scope>NUCLEOTIDE SEQUENCE [LARGE SCALE GENOMIC DNA]</scope>
    <source>
        <strain evidence="1 2">FGSC 10403</strain>
    </source>
</reference>
<organism evidence="1 2">
    <name type="scientific">Neurospora hispaniola</name>
    <dbReference type="NCBI Taxonomy" id="588809"/>
    <lineage>
        <taxon>Eukaryota</taxon>
        <taxon>Fungi</taxon>
        <taxon>Dikarya</taxon>
        <taxon>Ascomycota</taxon>
        <taxon>Pezizomycotina</taxon>
        <taxon>Sordariomycetes</taxon>
        <taxon>Sordariomycetidae</taxon>
        <taxon>Sordariales</taxon>
        <taxon>Sordariaceae</taxon>
        <taxon>Neurospora</taxon>
    </lineage>
</organism>
<evidence type="ECO:0000313" key="2">
    <source>
        <dbReference type="Proteomes" id="UP001285908"/>
    </source>
</evidence>
<keyword evidence="2" id="KW-1185">Reference proteome</keyword>
<dbReference type="RefSeq" id="XP_062693715.1">
    <property type="nucleotide sequence ID" value="XM_062834725.1"/>
</dbReference>
<gene>
    <name evidence="1" type="ORF">B0T23DRAFT_313123</name>
</gene>
<feature type="non-terminal residue" evidence="1">
    <location>
        <position position="1"/>
    </location>
</feature>
<dbReference type="Proteomes" id="UP001285908">
    <property type="component" value="Unassembled WGS sequence"/>
</dbReference>